<gene>
    <name evidence="1" type="ORF">GCM10010992_08810</name>
</gene>
<dbReference type="EMBL" id="BMLV01000002">
    <property type="protein sequence ID" value="GGP02832.1"/>
    <property type="molecule type" value="Genomic_DNA"/>
</dbReference>
<dbReference type="InterPro" id="IPR045499">
    <property type="entry name" value="DUF6492"/>
</dbReference>
<evidence type="ECO:0008006" key="3">
    <source>
        <dbReference type="Google" id="ProtNLM"/>
    </source>
</evidence>
<evidence type="ECO:0000313" key="2">
    <source>
        <dbReference type="Proteomes" id="UP000620064"/>
    </source>
</evidence>
<keyword evidence="2" id="KW-1185">Reference proteome</keyword>
<accession>A0ABQ2NID9</accession>
<organism evidence="1 2">
    <name type="scientific">Cloacibacterium rupense</name>
    <dbReference type="NCBI Taxonomy" id="517423"/>
    <lineage>
        <taxon>Bacteria</taxon>
        <taxon>Pseudomonadati</taxon>
        <taxon>Bacteroidota</taxon>
        <taxon>Flavobacteriia</taxon>
        <taxon>Flavobacteriales</taxon>
        <taxon>Weeksellaceae</taxon>
    </lineage>
</organism>
<reference evidence="2" key="1">
    <citation type="journal article" date="2019" name="Int. J. Syst. Evol. Microbiol.">
        <title>The Global Catalogue of Microorganisms (GCM) 10K type strain sequencing project: providing services to taxonomists for standard genome sequencing and annotation.</title>
        <authorList>
            <consortium name="The Broad Institute Genomics Platform"/>
            <consortium name="The Broad Institute Genome Sequencing Center for Infectious Disease"/>
            <person name="Wu L."/>
            <person name="Ma J."/>
        </authorList>
    </citation>
    <scope>NUCLEOTIDE SEQUENCE [LARGE SCALE GENOMIC DNA]</scope>
    <source>
        <strain evidence="2">CGMCC 1.7656</strain>
    </source>
</reference>
<dbReference type="RefSeq" id="WP_188616882.1">
    <property type="nucleotide sequence ID" value="NZ_BMLV01000002.1"/>
</dbReference>
<dbReference type="Pfam" id="PF20102">
    <property type="entry name" value="DUF6492"/>
    <property type="match status" value="1"/>
</dbReference>
<proteinExistence type="predicted"/>
<dbReference type="Proteomes" id="UP000620064">
    <property type="component" value="Unassembled WGS sequence"/>
</dbReference>
<sequence>MEKIVLYIKTYEPDFERVYQLIDSIEKFNKDKIPLVISVNDEHFEKLPSEYHQKYKVYKDSDITTTTIKEGWRYQQIIKASFYKLKISKNYVALDSDSLFIRDFYISDFLYDDDTPYTTMHESKDLMEISEKIGLDSQEIFFQKTLRDTRPFFGNHGKKWDYGPSPYSWSCKVWEHLHEVYLKEINLTFDEFFNQIDQKSHSPGECSIYGEYLLKTKLIDIYPIEGYFKVYHYKKQYQKEKNELSIEQLKKIYLGIIYQSNWDKKRKHFWQIWRRK</sequence>
<evidence type="ECO:0000313" key="1">
    <source>
        <dbReference type="EMBL" id="GGP02832.1"/>
    </source>
</evidence>
<comment type="caution">
    <text evidence="1">The sequence shown here is derived from an EMBL/GenBank/DDBJ whole genome shotgun (WGS) entry which is preliminary data.</text>
</comment>
<protein>
    <recommendedName>
        <fullName evidence="3">Glycosyl transferase family 8</fullName>
    </recommendedName>
</protein>
<name>A0ABQ2NID9_9FLAO</name>